<comment type="caution">
    <text evidence="1">The sequence shown here is derived from an EMBL/GenBank/DDBJ whole genome shotgun (WGS) entry which is preliminary data.</text>
</comment>
<dbReference type="Gene3D" id="2.160.10.10">
    <property type="entry name" value="Hexapeptide repeat proteins"/>
    <property type="match status" value="1"/>
</dbReference>
<evidence type="ECO:0000313" key="1">
    <source>
        <dbReference type="EMBL" id="MFC6206085.1"/>
    </source>
</evidence>
<name>A0ABW1SP10_9LACO</name>
<keyword evidence="1" id="KW-0808">Transferase</keyword>
<dbReference type="EC" id="2.3.1.-" evidence="1"/>
<organism evidence="1 2">
    <name type="scientific">Levilactobacillus tongjiangensis</name>
    <dbReference type="NCBI Taxonomy" id="2486023"/>
    <lineage>
        <taxon>Bacteria</taxon>
        <taxon>Bacillati</taxon>
        <taxon>Bacillota</taxon>
        <taxon>Bacilli</taxon>
        <taxon>Lactobacillales</taxon>
        <taxon>Lactobacillaceae</taxon>
        <taxon>Levilactobacillus</taxon>
    </lineage>
</organism>
<dbReference type="CDD" id="cd03349">
    <property type="entry name" value="LbH_XAT"/>
    <property type="match status" value="1"/>
</dbReference>
<dbReference type="Proteomes" id="UP001596254">
    <property type="component" value="Unassembled WGS sequence"/>
</dbReference>
<keyword evidence="1" id="KW-0012">Acyltransferase</keyword>
<accession>A0ABW1SP10</accession>
<dbReference type="PANTHER" id="PTHR23416">
    <property type="entry name" value="SIALIC ACID SYNTHASE-RELATED"/>
    <property type="match status" value="1"/>
</dbReference>
<proteinExistence type="predicted"/>
<dbReference type="SUPFAM" id="SSF51161">
    <property type="entry name" value="Trimeric LpxA-like enzymes"/>
    <property type="match status" value="1"/>
</dbReference>
<dbReference type="RefSeq" id="WP_225426687.1">
    <property type="nucleotide sequence ID" value="NZ_JBHSSK010000004.1"/>
</dbReference>
<reference evidence="2" key="1">
    <citation type="journal article" date="2019" name="Int. J. Syst. Evol. Microbiol.">
        <title>The Global Catalogue of Microorganisms (GCM) 10K type strain sequencing project: providing services to taxonomists for standard genome sequencing and annotation.</title>
        <authorList>
            <consortium name="The Broad Institute Genomics Platform"/>
            <consortium name="The Broad Institute Genome Sequencing Center for Infectious Disease"/>
            <person name="Wu L."/>
            <person name="Ma J."/>
        </authorList>
    </citation>
    <scope>NUCLEOTIDE SEQUENCE [LARGE SCALE GENOMIC DNA]</scope>
    <source>
        <strain evidence="2">CCM 8905</strain>
    </source>
</reference>
<sequence>MATEIKGVTFFQKGLVYEKEQFSKRFDFAPETGKMLKDHKIFTRFMSADIRFKLNERLHVARNVSVEPYTIFASGGYFFSMGAFSYSQSNLPIHTIIGRYSVISGAVREMGPNHPMNRFTSSILTYDPHNAALNTYKEDFNAHIEPVRSDVTREYPIIIGNDVWIGENVTFSSKGIVVNDGAVIGADSVVTKDVPPYAVVVGVPAHVIKYRFDPDTIKRLMALKWWQYDFGQFTNIKVDDPIDKFLDEVESLQAAGKLKPYEPEIVTMADFDRLEEK</sequence>
<dbReference type="InterPro" id="IPR011004">
    <property type="entry name" value="Trimer_LpxA-like_sf"/>
</dbReference>
<gene>
    <name evidence="1" type="ORF">ACFP1G_01070</name>
</gene>
<dbReference type="EMBL" id="JBHSSK010000004">
    <property type="protein sequence ID" value="MFC6206085.1"/>
    <property type="molecule type" value="Genomic_DNA"/>
</dbReference>
<keyword evidence="2" id="KW-1185">Reference proteome</keyword>
<protein>
    <submittedName>
        <fullName evidence="1">CatB-related O-acetyltransferase</fullName>
        <ecNumber evidence="1">2.3.1.-</ecNumber>
    </submittedName>
</protein>
<dbReference type="GO" id="GO:0016746">
    <property type="term" value="F:acyltransferase activity"/>
    <property type="evidence" value="ECO:0007669"/>
    <property type="project" value="UniProtKB-KW"/>
</dbReference>
<dbReference type="InterPro" id="IPR051159">
    <property type="entry name" value="Hexapeptide_acetyltransf"/>
</dbReference>
<evidence type="ECO:0000313" key="2">
    <source>
        <dbReference type="Proteomes" id="UP001596254"/>
    </source>
</evidence>